<evidence type="ECO:0000313" key="2">
    <source>
        <dbReference type="EMBL" id="SFF75793.1"/>
    </source>
</evidence>
<evidence type="ECO:0000313" key="3">
    <source>
        <dbReference type="Proteomes" id="UP000181942"/>
    </source>
</evidence>
<evidence type="ECO:0000256" key="1">
    <source>
        <dbReference type="SAM" id="MobiDB-lite"/>
    </source>
</evidence>
<name>A0A1I2L9Y2_9ACTN</name>
<feature type="region of interest" description="Disordered" evidence="1">
    <location>
        <begin position="1"/>
        <end position="35"/>
    </location>
</feature>
<proteinExistence type="predicted"/>
<dbReference type="EMBL" id="FONR01000011">
    <property type="protein sequence ID" value="SFF75793.1"/>
    <property type="molecule type" value="Genomic_DNA"/>
</dbReference>
<dbReference type="AlphaFoldDB" id="A0A1I2L9Y2"/>
<protein>
    <submittedName>
        <fullName evidence="2">Uncharacterized protein</fullName>
    </submittedName>
</protein>
<reference evidence="2 3" key="1">
    <citation type="submission" date="2016-10" db="EMBL/GenBank/DDBJ databases">
        <authorList>
            <person name="de Groot N.N."/>
        </authorList>
    </citation>
    <scope>NUCLEOTIDE SEQUENCE [LARGE SCALE GENOMIC DNA]</scope>
    <source>
        <strain evidence="2 3">OK461</strain>
    </source>
</reference>
<sequence>MVPLLSSATAAGDDRDAAEHGVAITGSEPSQWNTYSRGMHSHLSFHNPPALPHDVVVGTLERALGDQAHEPEAAGVLVGSALSDDDREFVEHWCVQVGTRAVSGSPLLGLAGLCLGHTARRFGRLSDEAVALAYSLAARAEVDASDVDGRALDGLDDVRSFLHLW</sequence>
<accession>A0A1I2L9Y2</accession>
<dbReference type="Proteomes" id="UP000181942">
    <property type="component" value="Unassembled WGS sequence"/>
</dbReference>
<organism evidence="2 3">
    <name type="scientific">Streptomyces mirabilis</name>
    <dbReference type="NCBI Taxonomy" id="68239"/>
    <lineage>
        <taxon>Bacteria</taxon>
        <taxon>Bacillati</taxon>
        <taxon>Actinomycetota</taxon>
        <taxon>Actinomycetes</taxon>
        <taxon>Kitasatosporales</taxon>
        <taxon>Streptomycetaceae</taxon>
        <taxon>Streptomyces</taxon>
    </lineage>
</organism>
<gene>
    <name evidence="2" type="ORF">SAMN02787118_111337</name>
</gene>